<protein>
    <submittedName>
        <fullName evidence="2">Uncharacterized protein</fullName>
    </submittedName>
</protein>
<dbReference type="AlphaFoldDB" id="G0UM33"/>
<dbReference type="EMBL" id="HE575318">
    <property type="protein sequence ID" value="CCC90696.1"/>
    <property type="molecule type" value="Genomic_DNA"/>
</dbReference>
<evidence type="ECO:0000313" key="2">
    <source>
        <dbReference type="EMBL" id="CCC90696.1"/>
    </source>
</evidence>
<evidence type="ECO:0000256" key="1">
    <source>
        <dbReference type="SAM" id="MobiDB-lite"/>
    </source>
</evidence>
<proteinExistence type="predicted"/>
<name>G0UM33_TRYCI</name>
<feature type="region of interest" description="Disordered" evidence="1">
    <location>
        <begin position="364"/>
        <end position="391"/>
    </location>
</feature>
<reference evidence="2" key="1">
    <citation type="journal article" date="2012" name="Proc. Natl. Acad. Sci. U.S.A.">
        <title>Antigenic diversity is generated by distinct evolutionary mechanisms in African trypanosome species.</title>
        <authorList>
            <person name="Jackson A.P."/>
            <person name="Berry A."/>
            <person name="Aslett M."/>
            <person name="Allison H.C."/>
            <person name="Burton P."/>
            <person name="Vavrova-Anderson J."/>
            <person name="Brown R."/>
            <person name="Browne H."/>
            <person name="Corton N."/>
            <person name="Hauser H."/>
            <person name="Gamble J."/>
            <person name="Gilderthorp R."/>
            <person name="Marcello L."/>
            <person name="McQuillan J."/>
            <person name="Otto T.D."/>
            <person name="Quail M.A."/>
            <person name="Sanders M.J."/>
            <person name="van Tonder A."/>
            <person name="Ginger M.L."/>
            <person name="Field M.C."/>
            <person name="Barry J.D."/>
            <person name="Hertz-Fowler C."/>
            <person name="Berriman M."/>
        </authorList>
    </citation>
    <scope>NUCLEOTIDE SEQUENCE</scope>
    <source>
        <strain evidence="2">IL3000</strain>
    </source>
</reference>
<accession>G0UM33</accession>
<gene>
    <name evidence="2" type="ORF">TCIL3000_5_4440</name>
</gene>
<organism evidence="2">
    <name type="scientific">Trypanosoma congolense (strain IL3000)</name>
    <dbReference type="NCBI Taxonomy" id="1068625"/>
    <lineage>
        <taxon>Eukaryota</taxon>
        <taxon>Discoba</taxon>
        <taxon>Euglenozoa</taxon>
        <taxon>Kinetoplastea</taxon>
        <taxon>Metakinetoplastina</taxon>
        <taxon>Trypanosomatida</taxon>
        <taxon>Trypanosomatidae</taxon>
        <taxon>Trypanosoma</taxon>
        <taxon>Nannomonas</taxon>
    </lineage>
</organism>
<dbReference type="VEuPathDB" id="TriTrypDB:TcIL3000_5_4440"/>
<sequence length="391" mass="44376">MRNSTERTVTVEEVDALLLENNQLREALQRRRAVVLGRLRHLATLRVALVPERIKSQRKLVPASQSHCKPTTLRYLEDCTVGPTSPSPFCDVGIHSVRNNVCYGKLPLSKDEVRWNELLSVFPQPSYLHSSAMVLDSGGTRAKTEQFTRDEDRDLRDRVLAYHGPRCGPSFWASLRGTTVSRFDIASRYVKLQQHRTIPCRKTSGALLWDAEKERLKALEEAVSLHLDDKGKIFAAYVEIVSEAARRHMYLSEVSGGERLVFPPYVWVKRSAFNRLVDSVVRRFQAPAVRLEGNSTDDMPLAKCYKVYLSSKPSESDLMACLLAFKGKILGKGCSLRTVERVFRPTNRTWSLRPSDFTAVQGCRKRSPETDLPEDETTQKCCNDTPMITHH</sequence>